<dbReference type="AlphaFoldDB" id="A0A4R8J0H8"/>
<keyword evidence="2" id="KW-1185">Reference proteome</keyword>
<evidence type="ECO:0000313" key="2">
    <source>
        <dbReference type="Proteomes" id="UP000294914"/>
    </source>
</evidence>
<dbReference type="RefSeq" id="WP_134080373.1">
    <property type="nucleotide sequence ID" value="NZ_SOQX01000001.1"/>
</dbReference>
<name>A0A4R8J0H8_9GAMM</name>
<reference evidence="1 2" key="1">
    <citation type="submission" date="2019-03" db="EMBL/GenBank/DDBJ databases">
        <title>Genomic Encyclopedia of Type Strains, Phase IV (KMG-IV): sequencing the most valuable type-strain genomes for metagenomic binning, comparative biology and taxonomic classification.</title>
        <authorList>
            <person name="Goeker M."/>
        </authorList>
    </citation>
    <scope>NUCLEOTIDE SEQUENCE [LARGE SCALE GENOMIC DNA]</scope>
    <source>
        <strain evidence="1 2">DSM 16326</strain>
    </source>
</reference>
<proteinExistence type="predicted"/>
<dbReference type="NCBIfam" id="TIGR04352">
    <property type="entry name" value="HprK_rel_A"/>
    <property type="match status" value="1"/>
</dbReference>
<sequence length="301" mass="33450">MILGELSDNELKDRLKNAGVILRTGPFIFRIKSNLEPVHRGLARLYDQFPLGDETGFVDFDVQVHTPLWRRVLHPQARFLVDGQAPFQPLPADQAFAMLEWGLNYCVYAHAHQYLIIHAAVLERNGQAVILAAPPGSGKSTLAAALACRGWRLLSDELTLIDPARNGQLVPLARPVSLKNASIDVLRRFHPSAIFGPLAHDTSKGTVSHLRPPDNSVARMDETATASHIIFPQYSPDATTCLEPLSRGQAFMQLAENTVNYSLLGEEGFTQLADRVEQCVCHHFRYSKLEEAVDVFHRLSS</sequence>
<dbReference type="OrthoDB" id="4544211at2"/>
<dbReference type="Proteomes" id="UP000294914">
    <property type="component" value="Unassembled WGS sequence"/>
</dbReference>
<dbReference type="InterPro" id="IPR027600">
    <property type="entry name" value="HprK-rel_A"/>
</dbReference>
<dbReference type="SUPFAM" id="SSF53795">
    <property type="entry name" value="PEP carboxykinase-like"/>
    <property type="match status" value="1"/>
</dbReference>
<dbReference type="EMBL" id="SOQX01000001">
    <property type="protein sequence ID" value="TDY03797.1"/>
    <property type="molecule type" value="Genomic_DNA"/>
</dbReference>
<dbReference type="Gene3D" id="3.40.50.300">
    <property type="entry name" value="P-loop containing nucleotide triphosphate hydrolases"/>
    <property type="match status" value="1"/>
</dbReference>
<comment type="caution">
    <text evidence="1">The sequence shown here is derived from an EMBL/GenBank/DDBJ whole genome shotgun (WGS) entry which is preliminary data.</text>
</comment>
<dbReference type="InterPro" id="IPR027417">
    <property type="entry name" value="P-loop_NTPase"/>
</dbReference>
<gene>
    <name evidence="1" type="ORF">EDC23_0167</name>
</gene>
<organism evidence="1 2">
    <name type="scientific">Thiohalophilus thiocyanatoxydans</name>
    <dbReference type="NCBI Taxonomy" id="381308"/>
    <lineage>
        <taxon>Bacteria</taxon>
        <taxon>Pseudomonadati</taxon>
        <taxon>Pseudomonadota</taxon>
        <taxon>Gammaproteobacteria</taxon>
        <taxon>Thiohalomonadales</taxon>
        <taxon>Thiohalophilaceae</taxon>
        <taxon>Thiohalophilus</taxon>
    </lineage>
</organism>
<evidence type="ECO:0008006" key="3">
    <source>
        <dbReference type="Google" id="ProtNLM"/>
    </source>
</evidence>
<evidence type="ECO:0000313" key="1">
    <source>
        <dbReference type="EMBL" id="TDY03797.1"/>
    </source>
</evidence>
<protein>
    <recommendedName>
        <fullName evidence="3">Hpr(Ser) kinase/phosphatase</fullName>
    </recommendedName>
</protein>
<accession>A0A4R8J0H8</accession>